<proteinExistence type="predicted"/>
<keyword evidence="2" id="KW-1185">Reference proteome</keyword>
<accession>A0A9P5K5L9</accession>
<protein>
    <submittedName>
        <fullName evidence="1">Uncharacterized protein</fullName>
    </submittedName>
</protein>
<evidence type="ECO:0000313" key="2">
    <source>
        <dbReference type="Proteomes" id="UP000711996"/>
    </source>
</evidence>
<dbReference type="OrthoDB" id="2593732at2759"/>
<dbReference type="EMBL" id="QPMT01000015">
    <property type="protein sequence ID" value="KAF4859976.1"/>
    <property type="molecule type" value="Genomic_DNA"/>
</dbReference>
<dbReference type="AlphaFoldDB" id="A0A9P5K5L9"/>
<dbReference type="Proteomes" id="UP000711996">
    <property type="component" value="Unassembled WGS sequence"/>
</dbReference>
<sequence length="382" mass="43295">MLPDIHTIGLPFYGNEKRHGLGDIYRHVFVHNDWLTPAVLSNGGRVLKPKDNTYFRAKDIQLPSVSKRKRLWSAPSTVVRGRWRETVSPVDGRLGQGPTNFSIPVGVSQFPEPLQQAEPDASGVLAPVKQFARKVVVQFRLAQEKGLISSEVNLGDSGLTWNDMQEQLKYTEKLPDDMSITEMVTKDAARQADLLSREECTILRRLLDDIDNEANLPNCIRPFKQAIDPSKEDQSKSHVVSLLQEMGKPLLIQMNQIDAYIDQHGKGEDALAKHIIKPCCFLLGINYPGRPAEAHRAIFRVDSEVAMAVGDIMHENMTPTSGNLPNAIRRLKRSSKFMPVWRFIMFRIRLISEEFDETRKLVWQMAFGQPYKICLRPIEAGE</sequence>
<name>A0A9P5K5L9_COLSI</name>
<evidence type="ECO:0000313" key="1">
    <source>
        <dbReference type="EMBL" id="KAF4859976.1"/>
    </source>
</evidence>
<organism evidence="1 2">
    <name type="scientific">Colletotrichum siamense</name>
    <name type="common">Anthracnose fungus</name>
    <dbReference type="NCBI Taxonomy" id="690259"/>
    <lineage>
        <taxon>Eukaryota</taxon>
        <taxon>Fungi</taxon>
        <taxon>Dikarya</taxon>
        <taxon>Ascomycota</taxon>
        <taxon>Pezizomycotina</taxon>
        <taxon>Sordariomycetes</taxon>
        <taxon>Hypocreomycetidae</taxon>
        <taxon>Glomerellales</taxon>
        <taxon>Glomerellaceae</taxon>
        <taxon>Colletotrichum</taxon>
        <taxon>Colletotrichum gloeosporioides species complex</taxon>
    </lineage>
</organism>
<comment type="caution">
    <text evidence="1">The sequence shown here is derived from an EMBL/GenBank/DDBJ whole genome shotgun (WGS) entry which is preliminary data.</text>
</comment>
<gene>
    <name evidence="1" type="ORF">CGCSCA2_v005857</name>
</gene>
<reference evidence="1" key="1">
    <citation type="submission" date="2019-06" db="EMBL/GenBank/DDBJ databases">
        <authorList>
            <person name="Gan P."/>
            <person name="Shirasu K."/>
        </authorList>
    </citation>
    <scope>NUCLEOTIDE SEQUENCE [LARGE SCALE GENOMIC DNA]</scope>
    <source>
        <strain evidence="1">CAD2</strain>
    </source>
</reference>